<sequence>MGKQFLFGRGKLLQRCIALACQSGKVSDFVLTILCAAFLLMGYDQGVYSSVVSNPDFLEKVGHPDDVELGIIVASYNLGCFLGTIFAFVFCERLGRRWSIWVAMGWIILGAVLQCSAFSRAHLVIGRVICGVGTGIDTATVPMYQSELSEPHRRGRLVSAELFCVTVGILFAYWFDYGMNYVDNSSSWRLPIATQILIALVPVFIVFGIPESPRYLCKMGKSEEALEVLSCVYDESTDHRDVVKEHGDIMKALAIESGYEQGWAQLFKRDRVRTNRRILLAYGINSLNQLCGINVIVYFIPTVLNVNVGLSGNMSQLVGGLINFCNTAGSIFPVLFADKYGRRRPLMLGAGGLAFCMMMVAILLSFKGNPEIGQITAKVSVAFFFLYMLIFGIGIGCFTWVYGPEVLPLHVRAKGNAMGISAVWLWNFVVVMVTPVLINRVQWGTYLIFAVLNFVYVPILYLFYPELTNMTLEEVDDVFTDDVSPVKAAAQIQANRLQRLDNNPDDSGTTTLSNSETVLSQKALEEVRLERIG</sequence>
<feature type="transmembrane region" description="Helical" evidence="8">
    <location>
        <begin position="187"/>
        <end position="209"/>
    </location>
</feature>
<dbReference type="PROSITE" id="PS00217">
    <property type="entry name" value="SUGAR_TRANSPORT_2"/>
    <property type="match status" value="1"/>
</dbReference>
<name>A0AA35Q248_9HYPO</name>
<dbReference type="InterPro" id="IPR005829">
    <property type="entry name" value="Sugar_transporter_CS"/>
</dbReference>
<evidence type="ECO:0000259" key="9">
    <source>
        <dbReference type="PROSITE" id="PS50850"/>
    </source>
</evidence>
<dbReference type="EMBL" id="CABFNP030001245">
    <property type="protein sequence ID" value="CAI6093003.1"/>
    <property type="molecule type" value="Genomic_DNA"/>
</dbReference>
<dbReference type="Proteomes" id="UP001160390">
    <property type="component" value="Unassembled WGS sequence"/>
</dbReference>
<feature type="transmembrane region" description="Helical" evidence="8">
    <location>
        <begin position="98"/>
        <end position="119"/>
    </location>
</feature>
<feature type="transmembrane region" description="Helical" evidence="8">
    <location>
        <begin position="125"/>
        <end position="145"/>
    </location>
</feature>
<dbReference type="GO" id="GO:0005351">
    <property type="term" value="F:carbohydrate:proton symporter activity"/>
    <property type="evidence" value="ECO:0007669"/>
    <property type="project" value="TreeGrafter"/>
</dbReference>
<dbReference type="InterPro" id="IPR050360">
    <property type="entry name" value="MFS_Sugar_Transporters"/>
</dbReference>
<keyword evidence="11" id="KW-1185">Reference proteome</keyword>
<evidence type="ECO:0000313" key="11">
    <source>
        <dbReference type="Proteomes" id="UP001160390"/>
    </source>
</evidence>
<dbReference type="AlphaFoldDB" id="A0AA35Q248"/>
<evidence type="ECO:0000313" key="10">
    <source>
        <dbReference type="EMBL" id="CAI6093003.1"/>
    </source>
</evidence>
<evidence type="ECO:0000256" key="8">
    <source>
        <dbReference type="SAM" id="Phobius"/>
    </source>
</evidence>
<feature type="domain" description="Major facilitator superfamily (MFS) profile" evidence="9">
    <location>
        <begin position="30"/>
        <end position="468"/>
    </location>
</feature>
<dbReference type="SUPFAM" id="SSF103473">
    <property type="entry name" value="MFS general substrate transporter"/>
    <property type="match status" value="1"/>
</dbReference>
<keyword evidence="6 8" id="KW-0472">Membrane</keyword>
<evidence type="ECO:0000256" key="1">
    <source>
        <dbReference type="ARBA" id="ARBA00004141"/>
    </source>
</evidence>
<protein>
    <recommendedName>
        <fullName evidence="9">Major facilitator superfamily (MFS) profile domain-containing protein</fullName>
    </recommendedName>
</protein>
<feature type="transmembrane region" description="Helical" evidence="8">
    <location>
        <begin position="29"/>
        <end position="49"/>
    </location>
</feature>
<feature type="transmembrane region" description="Helical" evidence="8">
    <location>
        <begin position="320"/>
        <end position="337"/>
    </location>
</feature>
<accession>A0AA35Q248</accession>
<evidence type="ECO:0000256" key="2">
    <source>
        <dbReference type="ARBA" id="ARBA00010992"/>
    </source>
</evidence>
<feature type="transmembrane region" description="Helical" evidence="8">
    <location>
        <begin position="69"/>
        <end position="91"/>
    </location>
</feature>
<comment type="caution">
    <text evidence="10">The sequence shown here is derived from an EMBL/GenBank/DDBJ whole genome shotgun (WGS) entry which is preliminary data.</text>
</comment>
<feature type="transmembrane region" description="Helical" evidence="8">
    <location>
        <begin position="278"/>
        <end position="300"/>
    </location>
</feature>
<evidence type="ECO:0000256" key="5">
    <source>
        <dbReference type="ARBA" id="ARBA00022989"/>
    </source>
</evidence>
<feature type="transmembrane region" description="Helical" evidence="8">
    <location>
        <begin position="381"/>
        <end position="403"/>
    </location>
</feature>
<feature type="transmembrane region" description="Helical" evidence="8">
    <location>
        <begin position="157"/>
        <end position="175"/>
    </location>
</feature>
<comment type="similarity">
    <text evidence="2 7">Belongs to the major facilitator superfamily. Sugar transporter (TC 2.A.1.1) family.</text>
</comment>
<dbReference type="Pfam" id="PF00083">
    <property type="entry name" value="Sugar_tr"/>
    <property type="match status" value="1"/>
</dbReference>
<dbReference type="NCBIfam" id="TIGR00879">
    <property type="entry name" value="SP"/>
    <property type="match status" value="1"/>
</dbReference>
<dbReference type="PROSITE" id="PS50850">
    <property type="entry name" value="MFS"/>
    <property type="match status" value="1"/>
</dbReference>
<evidence type="ECO:0000256" key="3">
    <source>
        <dbReference type="ARBA" id="ARBA00022448"/>
    </source>
</evidence>
<keyword evidence="4 8" id="KW-0812">Transmembrane</keyword>
<dbReference type="PANTHER" id="PTHR48022:SF72">
    <property type="entry name" value="MAJOR FACILITATOR SUPERFAMILY (MFS) PROFILE DOMAIN-CONTAINING PROTEIN-RELATED"/>
    <property type="match status" value="1"/>
</dbReference>
<dbReference type="PRINTS" id="PR00171">
    <property type="entry name" value="SUGRTRNSPORT"/>
</dbReference>
<dbReference type="InterPro" id="IPR003663">
    <property type="entry name" value="Sugar/inositol_transpt"/>
</dbReference>
<dbReference type="InterPro" id="IPR005828">
    <property type="entry name" value="MFS_sugar_transport-like"/>
</dbReference>
<feature type="transmembrane region" description="Helical" evidence="8">
    <location>
        <begin position="415"/>
        <end position="438"/>
    </location>
</feature>
<comment type="subcellular location">
    <subcellularLocation>
        <location evidence="1">Membrane</location>
        <topology evidence="1">Multi-pass membrane protein</topology>
    </subcellularLocation>
</comment>
<gene>
    <name evidence="10" type="ORF">CCHLO57077_00000044</name>
</gene>
<dbReference type="InterPro" id="IPR020846">
    <property type="entry name" value="MFS_dom"/>
</dbReference>
<dbReference type="GO" id="GO:0016020">
    <property type="term" value="C:membrane"/>
    <property type="evidence" value="ECO:0007669"/>
    <property type="project" value="UniProtKB-SubCell"/>
</dbReference>
<evidence type="ECO:0000256" key="6">
    <source>
        <dbReference type="ARBA" id="ARBA00023136"/>
    </source>
</evidence>
<evidence type="ECO:0000256" key="4">
    <source>
        <dbReference type="ARBA" id="ARBA00022692"/>
    </source>
</evidence>
<dbReference type="FunFam" id="1.20.1250.20:FF:000134">
    <property type="entry name" value="MFS sugar transporter protein"/>
    <property type="match status" value="1"/>
</dbReference>
<reference evidence="10" key="1">
    <citation type="submission" date="2023-01" db="EMBL/GenBank/DDBJ databases">
        <authorList>
            <person name="Piombo E."/>
        </authorList>
    </citation>
    <scope>NUCLEOTIDE SEQUENCE</scope>
</reference>
<dbReference type="InterPro" id="IPR036259">
    <property type="entry name" value="MFS_trans_sf"/>
</dbReference>
<feature type="transmembrane region" description="Helical" evidence="8">
    <location>
        <begin position="346"/>
        <end position="366"/>
    </location>
</feature>
<dbReference type="Gene3D" id="1.20.1250.20">
    <property type="entry name" value="MFS general substrate transporter like domains"/>
    <property type="match status" value="1"/>
</dbReference>
<evidence type="ECO:0000256" key="7">
    <source>
        <dbReference type="RuleBase" id="RU003346"/>
    </source>
</evidence>
<dbReference type="PANTHER" id="PTHR48022">
    <property type="entry name" value="PLASTIDIC GLUCOSE TRANSPORTER 4"/>
    <property type="match status" value="1"/>
</dbReference>
<organism evidence="10 11">
    <name type="scientific">Clonostachys chloroleuca</name>
    <dbReference type="NCBI Taxonomy" id="1926264"/>
    <lineage>
        <taxon>Eukaryota</taxon>
        <taxon>Fungi</taxon>
        <taxon>Dikarya</taxon>
        <taxon>Ascomycota</taxon>
        <taxon>Pezizomycotina</taxon>
        <taxon>Sordariomycetes</taxon>
        <taxon>Hypocreomycetidae</taxon>
        <taxon>Hypocreales</taxon>
        <taxon>Bionectriaceae</taxon>
        <taxon>Clonostachys</taxon>
    </lineage>
</organism>
<keyword evidence="3 7" id="KW-0813">Transport</keyword>
<proteinExistence type="inferred from homology"/>
<keyword evidence="5 8" id="KW-1133">Transmembrane helix</keyword>
<feature type="transmembrane region" description="Helical" evidence="8">
    <location>
        <begin position="444"/>
        <end position="464"/>
    </location>
</feature>